<evidence type="ECO:0000313" key="2">
    <source>
        <dbReference type="EMBL" id="GLZ76952.1"/>
    </source>
</evidence>
<reference evidence="2" key="1">
    <citation type="submission" date="2023-03" db="EMBL/GenBank/DDBJ databases">
        <title>Actinorhabdospora filicis NBRC 111898.</title>
        <authorList>
            <person name="Ichikawa N."/>
            <person name="Sato H."/>
            <person name="Tonouchi N."/>
        </authorList>
    </citation>
    <scope>NUCLEOTIDE SEQUENCE</scope>
    <source>
        <strain evidence="2">NBRC 111898</strain>
    </source>
</reference>
<protein>
    <submittedName>
        <fullName evidence="2">Uncharacterized protein</fullName>
    </submittedName>
</protein>
<gene>
    <name evidence="2" type="ORF">Afil01_17590</name>
</gene>
<organism evidence="2 3">
    <name type="scientific">Actinorhabdospora filicis</name>
    <dbReference type="NCBI Taxonomy" id="1785913"/>
    <lineage>
        <taxon>Bacteria</taxon>
        <taxon>Bacillati</taxon>
        <taxon>Actinomycetota</taxon>
        <taxon>Actinomycetes</taxon>
        <taxon>Micromonosporales</taxon>
        <taxon>Micromonosporaceae</taxon>
        <taxon>Actinorhabdospora</taxon>
    </lineage>
</organism>
<name>A0A9W6SJH9_9ACTN</name>
<dbReference type="EMBL" id="BSTX01000001">
    <property type="protein sequence ID" value="GLZ76952.1"/>
    <property type="molecule type" value="Genomic_DNA"/>
</dbReference>
<comment type="caution">
    <text evidence="2">The sequence shown here is derived from an EMBL/GenBank/DDBJ whole genome shotgun (WGS) entry which is preliminary data.</text>
</comment>
<accession>A0A9W6SJH9</accession>
<feature type="compositionally biased region" description="Low complexity" evidence="1">
    <location>
        <begin position="28"/>
        <end position="39"/>
    </location>
</feature>
<feature type="region of interest" description="Disordered" evidence="1">
    <location>
        <begin position="25"/>
        <end position="66"/>
    </location>
</feature>
<keyword evidence="3" id="KW-1185">Reference proteome</keyword>
<sequence length="198" mass="19684">MVLGGVVVVAAFGFYACSGGEDAPPATPAAAEATVGATSAPPPAEDDGVKHPYVGDSQAAKPSASGPVPGAVCPDAALAVVAKPSGAVIPKGGYLTIEVTVTNTSAVACAREVGSKAQEVQVKAGEERLWSSDDCAGAGDPGKRTLQPGEVVTSRVTWNGKTSTPGCRSGSRTVPAGKYEVTARCGTLWGKPAAFTID</sequence>
<evidence type="ECO:0000313" key="3">
    <source>
        <dbReference type="Proteomes" id="UP001165079"/>
    </source>
</evidence>
<dbReference type="Proteomes" id="UP001165079">
    <property type="component" value="Unassembled WGS sequence"/>
</dbReference>
<dbReference type="AlphaFoldDB" id="A0A9W6SJH9"/>
<evidence type="ECO:0000256" key="1">
    <source>
        <dbReference type="SAM" id="MobiDB-lite"/>
    </source>
</evidence>
<proteinExistence type="predicted"/>